<keyword evidence="4 12" id="KW-1133">Transmembrane helix</keyword>
<evidence type="ECO:0000256" key="2">
    <source>
        <dbReference type="ARBA" id="ARBA00011255"/>
    </source>
</evidence>
<feature type="transmembrane region" description="Helical" evidence="12">
    <location>
        <begin position="28"/>
        <end position="50"/>
    </location>
</feature>
<feature type="compositionally biased region" description="Low complexity" evidence="11">
    <location>
        <begin position="406"/>
        <end position="421"/>
    </location>
</feature>
<evidence type="ECO:0000256" key="11">
    <source>
        <dbReference type="SAM" id="MobiDB-lite"/>
    </source>
</evidence>
<evidence type="ECO:0000256" key="10">
    <source>
        <dbReference type="ARBA" id="ARBA00049660"/>
    </source>
</evidence>
<dbReference type="RefSeq" id="XP_003879956.1">
    <property type="nucleotide sequence ID" value="XM_003879907.1"/>
</dbReference>
<comment type="catalytic activity">
    <reaction evidence="8">
        <text>formate(in) + H(+)(in) = formate(out) + H(+)(out)</text>
        <dbReference type="Rhea" id="RHEA:80887"/>
        <dbReference type="ChEBI" id="CHEBI:15378"/>
        <dbReference type="ChEBI" id="CHEBI:15740"/>
    </reaction>
</comment>
<evidence type="ECO:0000256" key="1">
    <source>
        <dbReference type="ARBA" id="ARBA00004651"/>
    </source>
</evidence>
<dbReference type="EMBL" id="LN714475">
    <property type="protein sequence ID" value="CEL64508.1"/>
    <property type="molecule type" value="Genomic_DNA"/>
</dbReference>
<sequence length="421" mass="44891">MVVTASPDTYLHVIDYGLKKVRLRFDRLLLQAFMAGVYVGMAGNACISLAGGFSTDPQDPKAITPGVQKFIYASIFPVAFIAIIMTGAELFTGNTMTMLICWFERRITIWQLLQNWAGSFLGNWAGTLFSAYFLTYLCCHFDHDPYFSYMDQTAAAKVSHGWGSCFLRGIGCNTWVCLAVWFVVACDDAAGKILALWFPIVAFVLSSYEHIIANLYTLQLCAMLGVSTSLGDMIAFNLLPTFLGNLVGGCGLIGMVYFYNFYPIVGHVDDAIEGSICESSVKEDSVSLVGVPRGASVNSLAVSAIPSVFSAPRGQRESFAGENSTLVMGDLKRQRSVASTRRAVTGASTESKKDLQLTVRPDDAEMQSTMEDMFGLEAPRNATGAAAGNGTGVPGVGAASKSPDPSATGATVAAASPTATS</sequence>
<gene>
    <name evidence="14" type="ORF">BN1204_004050</name>
    <name evidence="13" type="ORF">NCLIV_004050</name>
</gene>
<feature type="transmembrane region" description="Helical" evidence="12">
    <location>
        <begin position="70"/>
        <end position="91"/>
    </location>
</feature>
<reference evidence="13" key="2">
    <citation type="submission" date="2011-03" db="EMBL/GenBank/DDBJ databases">
        <title>Comparative genomics and transcriptomics of Neospora caninum and Toxoplasma gondii.</title>
        <authorList>
            <person name="Reid A.J."/>
            <person name="Sohal A."/>
            <person name="Harris D."/>
            <person name="Quail M."/>
            <person name="Sanders M."/>
            <person name="Berriman M."/>
            <person name="Wastling J.M."/>
            <person name="Pain A."/>
        </authorList>
    </citation>
    <scope>NUCLEOTIDE SEQUENCE</scope>
    <source>
        <strain evidence="13">Liverpool</strain>
    </source>
</reference>
<reference evidence="15" key="3">
    <citation type="journal article" date="2012" name="PLoS Pathog.">
        <title>Comparative genomics of the apicomplexan parasites Toxoplasma gondii and Neospora caninum: Coccidia differing in host range and transmission strategy.</title>
        <authorList>
            <person name="Reid A.J."/>
            <person name="Vermont S.J."/>
            <person name="Cotton J.A."/>
            <person name="Harris D."/>
            <person name="Hill-Cawthorne G.A."/>
            <person name="Konen-Waisman S."/>
            <person name="Latham S.M."/>
            <person name="Mourier T."/>
            <person name="Norton R."/>
            <person name="Quail M.A."/>
            <person name="Sanders M."/>
            <person name="Shanmugam D."/>
            <person name="Sohal A."/>
            <person name="Wasmuth J.D."/>
            <person name="Brunk B."/>
            <person name="Grigg M.E."/>
            <person name="Howard J.C."/>
            <person name="Parkinson J."/>
            <person name="Roos D.S."/>
            <person name="Trees A.J."/>
            <person name="Berriman M."/>
            <person name="Pain A."/>
            <person name="Wastling J.M."/>
        </authorList>
    </citation>
    <scope>NUCLEOTIDE SEQUENCE [LARGE SCALE GENOMIC DNA]</scope>
    <source>
        <strain evidence="15">Liverpool</strain>
    </source>
</reference>
<comment type="subcellular location">
    <subcellularLocation>
        <location evidence="1">Cell membrane</location>
        <topology evidence="1">Multi-pass membrane protein</topology>
    </subcellularLocation>
</comment>
<dbReference type="GO" id="GO:0005886">
    <property type="term" value="C:plasma membrane"/>
    <property type="evidence" value="ECO:0007669"/>
    <property type="project" value="UniProtKB-SubCell"/>
</dbReference>
<evidence type="ECO:0000313" key="13">
    <source>
        <dbReference type="EMBL" id="CBZ49921.1"/>
    </source>
</evidence>
<dbReference type="Proteomes" id="UP000007494">
    <property type="component" value="Chromosome Ib"/>
</dbReference>
<organism evidence="13 15">
    <name type="scientific">Neospora caninum (strain Liverpool)</name>
    <dbReference type="NCBI Taxonomy" id="572307"/>
    <lineage>
        <taxon>Eukaryota</taxon>
        <taxon>Sar</taxon>
        <taxon>Alveolata</taxon>
        <taxon>Apicomplexa</taxon>
        <taxon>Conoidasida</taxon>
        <taxon>Coccidia</taxon>
        <taxon>Eucoccidiorida</taxon>
        <taxon>Eimeriorina</taxon>
        <taxon>Sarcocystidae</taxon>
        <taxon>Neospora</taxon>
    </lineage>
</organism>
<dbReference type="GeneID" id="13445970"/>
<accession>F0V880</accession>
<dbReference type="PROSITE" id="PS01005">
    <property type="entry name" value="FORMATE_NITRITE_TP_1"/>
    <property type="match status" value="1"/>
</dbReference>
<reference evidence="13" key="1">
    <citation type="submission" date="2011-02" db="EMBL/GenBank/DDBJ databases">
        <authorList>
            <person name="Aslett M."/>
        </authorList>
    </citation>
    <scope>NUCLEOTIDE SEQUENCE</scope>
    <source>
        <strain evidence="13">Liverpool</strain>
    </source>
</reference>
<reference evidence="14" key="4">
    <citation type="journal article" date="2015" name="PLoS ONE">
        <title>Comprehensive Evaluation of Toxoplasma gondii VEG and Neospora caninum LIV Genomes with Tachyzoite Stage Transcriptome and Proteome Defines Novel Transcript Features.</title>
        <authorList>
            <person name="Ramaprasad A."/>
            <person name="Mourier T."/>
            <person name="Naeem R."/>
            <person name="Malas T.B."/>
            <person name="Moussa E."/>
            <person name="Panigrahi A."/>
            <person name="Vermont S.J."/>
            <person name="Otto T.D."/>
            <person name="Wastling J."/>
            <person name="Pain A."/>
        </authorList>
    </citation>
    <scope>NUCLEOTIDE SEQUENCE</scope>
    <source>
        <strain evidence="14">Liverpool</strain>
    </source>
</reference>
<evidence type="ECO:0000256" key="8">
    <source>
        <dbReference type="ARBA" id="ARBA00049016"/>
    </source>
</evidence>
<keyword evidence="15" id="KW-1185">Reference proteome</keyword>
<dbReference type="VEuPathDB" id="ToxoDB:NCLIV_004050"/>
<evidence type="ECO:0000256" key="12">
    <source>
        <dbReference type="SAM" id="Phobius"/>
    </source>
</evidence>
<dbReference type="InterPro" id="IPR024002">
    <property type="entry name" value="For/NO2_transpt_CS"/>
</dbReference>
<comment type="subunit">
    <text evidence="2">Homopentamer.</text>
</comment>
<name>F0V880_NEOCL</name>
<dbReference type="Gene3D" id="1.20.1080.10">
    <property type="entry name" value="Glycerol uptake facilitator protein"/>
    <property type="match status" value="1"/>
</dbReference>
<comment type="similarity">
    <text evidence="10">Belongs to the FNT transporter (TC 1.A.16) family.</text>
</comment>
<dbReference type="InParanoid" id="F0V880"/>
<evidence type="ECO:0000256" key="5">
    <source>
        <dbReference type="ARBA" id="ARBA00023136"/>
    </source>
</evidence>
<evidence type="ECO:0000256" key="6">
    <source>
        <dbReference type="ARBA" id="ARBA00034245"/>
    </source>
</evidence>
<evidence type="ECO:0000256" key="7">
    <source>
        <dbReference type="ARBA" id="ARBA00047693"/>
    </source>
</evidence>
<dbReference type="InterPro" id="IPR000292">
    <property type="entry name" value="For/NO2_transpt"/>
</dbReference>
<dbReference type="InterPro" id="IPR023271">
    <property type="entry name" value="Aquaporin-like"/>
</dbReference>
<comment type="catalytic activity">
    <reaction evidence="9">
        <text>acetate(out) + H(+)(out) = acetate(in) + H(+)(in)</text>
        <dbReference type="Rhea" id="RHEA:71803"/>
        <dbReference type="ChEBI" id="CHEBI:15378"/>
        <dbReference type="ChEBI" id="CHEBI:30089"/>
    </reaction>
</comment>
<dbReference type="PANTHER" id="PTHR30520:SF6">
    <property type="entry name" value="FORMATE_NITRATE FAMILY TRANSPORTER (EUROFUNG)"/>
    <property type="match status" value="1"/>
</dbReference>
<dbReference type="AlphaFoldDB" id="F0V880"/>
<feature type="transmembrane region" description="Helical" evidence="12">
    <location>
        <begin position="165"/>
        <end position="184"/>
    </location>
</feature>
<feature type="transmembrane region" description="Helical" evidence="12">
    <location>
        <begin position="190"/>
        <end position="208"/>
    </location>
</feature>
<comment type="catalytic activity">
    <reaction evidence="6">
        <text>(S)-lactate(in) + H(+)(in) = (S)-lactate(out) + H(+)(out)</text>
        <dbReference type="Rhea" id="RHEA:29415"/>
        <dbReference type="ChEBI" id="CHEBI:15378"/>
        <dbReference type="ChEBI" id="CHEBI:16651"/>
    </reaction>
</comment>
<dbReference type="GO" id="GO:0015707">
    <property type="term" value="P:nitrite transport"/>
    <property type="evidence" value="ECO:0007669"/>
    <property type="project" value="TreeGrafter"/>
</dbReference>
<evidence type="ECO:0000313" key="15">
    <source>
        <dbReference type="Proteomes" id="UP000007494"/>
    </source>
</evidence>
<dbReference type="PANTHER" id="PTHR30520">
    <property type="entry name" value="FORMATE TRANSPORTER-RELATED"/>
    <property type="match status" value="1"/>
</dbReference>
<dbReference type="GO" id="GO:0015513">
    <property type="term" value="F:high-affinity secondary active nitrite transmembrane transporter activity"/>
    <property type="evidence" value="ECO:0007669"/>
    <property type="project" value="TreeGrafter"/>
</dbReference>
<evidence type="ECO:0000256" key="4">
    <source>
        <dbReference type="ARBA" id="ARBA00022989"/>
    </source>
</evidence>
<dbReference type="Pfam" id="PF01226">
    <property type="entry name" value="Form_Nir_trans"/>
    <property type="match status" value="1"/>
</dbReference>
<evidence type="ECO:0000256" key="3">
    <source>
        <dbReference type="ARBA" id="ARBA00022692"/>
    </source>
</evidence>
<keyword evidence="3 12" id="KW-0812">Transmembrane</keyword>
<proteinExistence type="inferred from homology"/>
<feature type="transmembrane region" description="Helical" evidence="12">
    <location>
        <begin position="242"/>
        <end position="262"/>
    </location>
</feature>
<dbReference type="OrthoDB" id="329541at2759"/>
<protein>
    <submittedName>
        <fullName evidence="13">Formate/nitrite transporter family protein,related</fullName>
    </submittedName>
</protein>
<feature type="region of interest" description="Disordered" evidence="11">
    <location>
        <begin position="376"/>
        <end position="421"/>
    </location>
</feature>
<keyword evidence="5 12" id="KW-0472">Membrane</keyword>
<comment type="catalytic activity">
    <reaction evidence="7">
        <text>pyruvate(out) + H(+)(out) = pyruvate(in) + H(+)(in)</text>
        <dbReference type="Rhea" id="RHEA:64720"/>
        <dbReference type="ChEBI" id="CHEBI:15361"/>
        <dbReference type="ChEBI" id="CHEBI:15378"/>
    </reaction>
</comment>
<dbReference type="EMBL" id="FR823381">
    <property type="protein sequence ID" value="CBZ49921.1"/>
    <property type="molecule type" value="Genomic_DNA"/>
</dbReference>
<evidence type="ECO:0000313" key="14">
    <source>
        <dbReference type="EMBL" id="CEL64508.1"/>
    </source>
</evidence>
<evidence type="ECO:0000256" key="9">
    <source>
        <dbReference type="ARBA" id="ARBA00049088"/>
    </source>
</evidence>
<dbReference type="eggNOG" id="ENOG502QUGF">
    <property type="taxonomic scope" value="Eukaryota"/>
</dbReference>